<dbReference type="Proteomes" id="UP000037069">
    <property type="component" value="Unassembled WGS sequence"/>
</dbReference>
<gene>
    <name evidence="1" type="ORF">FF38_07073</name>
</gene>
<accession>A0A0L0BU38</accession>
<evidence type="ECO:0000313" key="1">
    <source>
        <dbReference type="EMBL" id="KNC23562.1"/>
    </source>
</evidence>
<evidence type="ECO:0000313" key="2">
    <source>
        <dbReference type="Proteomes" id="UP000037069"/>
    </source>
</evidence>
<name>A0A0L0BU38_LUCCU</name>
<organism evidence="1 2">
    <name type="scientific">Lucilia cuprina</name>
    <name type="common">Green bottle fly</name>
    <name type="synonym">Australian sheep blowfly</name>
    <dbReference type="NCBI Taxonomy" id="7375"/>
    <lineage>
        <taxon>Eukaryota</taxon>
        <taxon>Metazoa</taxon>
        <taxon>Ecdysozoa</taxon>
        <taxon>Arthropoda</taxon>
        <taxon>Hexapoda</taxon>
        <taxon>Insecta</taxon>
        <taxon>Pterygota</taxon>
        <taxon>Neoptera</taxon>
        <taxon>Endopterygota</taxon>
        <taxon>Diptera</taxon>
        <taxon>Brachycera</taxon>
        <taxon>Muscomorpha</taxon>
        <taxon>Oestroidea</taxon>
        <taxon>Calliphoridae</taxon>
        <taxon>Luciliinae</taxon>
        <taxon>Lucilia</taxon>
    </lineage>
</organism>
<keyword evidence="2" id="KW-1185">Reference proteome</keyword>
<sequence length="186" mass="20506">MSAGTGDQTADLRRPPTWLYYGLSLAENASDRWTAHRKLWLFDRPGPPSWWTSAELRRMGTSSLASDDERFGSDVAVIARPWDTANVRDSADVSKRVSTASTAHKRRRFLISGVSSTMSAPIHRTRASSYSARAASDSRDICRAVNVSGRVGEWATNCRHVSSVEGTAMSSLQDSESFADGDLRHR</sequence>
<protein>
    <submittedName>
        <fullName evidence="1">Uncharacterized protein</fullName>
    </submittedName>
</protein>
<comment type="caution">
    <text evidence="1">The sequence shown here is derived from an EMBL/GenBank/DDBJ whole genome shotgun (WGS) entry which is preliminary data.</text>
</comment>
<dbReference type="EMBL" id="JRES01001336">
    <property type="protein sequence ID" value="KNC23562.1"/>
    <property type="molecule type" value="Genomic_DNA"/>
</dbReference>
<dbReference type="AlphaFoldDB" id="A0A0L0BU38"/>
<proteinExistence type="predicted"/>
<reference evidence="1 2" key="1">
    <citation type="journal article" date="2015" name="Nat. Commun.">
        <title>Lucilia cuprina genome unlocks parasitic fly biology to underpin future interventions.</title>
        <authorList>
            <person name="Anstead C.A."/>
            <person name="Korhonen P.K."/>
            <person name="Young N.D."/>
            <person name="Hall R.S."/>
            <person name="Jex A.R."/>
            <person name="Murali S.C."/>
            <person name="Hughes D.S."/>
            <person name="Lee S.F."/>
            <person name="Perry T."/>
            <person name="Stroehlein A.J."/>
            <person name="Ansell B.R."/>
            <person name="Breugelmans B."/>
            <person name="Hofmann A."/>
            <person name="Qu J."/>
            <person name="Dugan S."/>
            <person name="Lee S.L."/>
            <person name="Chao H."/>
            <person name="Dinh H."/>
            <person name="Han Y."/>
            <person name="Doddapaneni H.V."/>
            <person name="Worley K.C."/>
            <person name="Muzny D.M."/>
            <person name="Ioannidis P."/>
            <person name="Waterhouse R.M."/>
            <person name="Zdobnov E.M."/>
            <person name="James P.J."/>
            <person name="Bagnall N.H."/>
            <person name="Kotze A.C."/>
            <person name="Gibbs R.A."/>
            <person name="Richards S."/>
            <person name="Batterham P."/>
            <person name="Gasser R.B."/>
        </authorList>
    </citation>
    <scope>NUCLEOTIDE SEQUENCE [LARGE SCALE GENOMIC DNA]</scope>
    <source>
        <strain evidence="1 2">LS</strain>
        <tissue evidence="1">Full body</tissue>
    </source>
</reference>